<feature type="compositionally biased region" description="Acidic residues" evidence="1">
    <location>
        <begin position="418"/>
        <end position="427"/>
    </location>
</feature>
<feature type="region of interest" description="Disordered" evidence="1">
    <location>
        <begin position="400"/>
        <end position="427"/>
    </location>
</feature>
<dbReference type="EMBL" id="SSOD01000011">
    <property type="protein sequence ID" value="THF60283.1"/>
    <property type="molecule type" value="Genomic_DNA"/>
</dbReference>
<dbReference type="RefSeq" id="WP_136385585.1">
    <property type="nucleotide sequence ID" value="NZ_SSOD01000011.1"/>
</dbReference>
<evidence type="ECO:0000256" key="1">
    <source>
        <dbReference type="SAM" id="MobiDB-lite"/>
    </source>
</evidence>
<evidence type="ECO:0000313" key="2">
    <source>
        <dbReference type="EMBL" id="THF60283.1"/>
    </source>
</evidence>
<keyword evidence="3" id="KW-1185">Reference proteome</keyword>
<dbReference type="AlphaFoldDB" id="A0A4S4AMJ6"/>
<feature type="compositionally biased region" description="Low complexity" evidence="1">
    <location>
        <begin position="401"/>
        <end position="412"/>
    </location>
</feature>
<evidence type="ECO:0000313" key="3">
    <source>
        <dbReference type="Proteomes" id="UP000307956"/>
    </source>
</evidence>
<accession>A0A4S4AMJ6</accession>
<dbReference type="OrthoDB" id="1681647at2"/>
<comment type="caution">
    <text evidence="2">The sequence shown here is derived from an EMBL/GenBank/DDBJ whole genome shotgun (WGS) entry which is preliminary data.</text>
</comment>
<protein>
    <submittedName>
        <fullName evidence="2">Uncharacterized protein</fullName>
    </submittedName>
</protein>
<sequence>MATSYAAYSVYYYEDTPPYDGHGMAGRILDAGASFVVAYPNLRSTNLNGDPKVEGFTDTGNALRLAVTDYVTGSARPVYIYDPVAAANLATPTWTNVQNLYTLTRLGSYLYALDYDNARVVQIDPSNYSETGKTFSLAGSGLPLPSGYTPYGQALIVAGSDLYGLFAFADSTWSNYASSMLVRFTISGTGITVGPTDYNNTLEKNAFSLAAYGSDLYIAAIGGAQGSSGVSNPDSRVQKISIAGALNGATVTPVLTQSDFAYEYRDISFDAGGNAYVLMGTYDSSWNLVGKLVKVTAFSPLASTDIDTFSTTPGYFWSAQYTADNNRIWFARGNAIRVYDASSFTTPAATLTLSVNGPGNLGGLLGSGDLYDNINDLTYIGATGTRASLRGYRSPLQVSNTPRARAARGLTRGRPELTEDELEQLDD</sequence>
<proteinExistence type="predicted"/>
<dbReference type="SUPFAM" id="SSF75011">
    <property type="entry name" value="3-carboxy-cis,cis-mucoante lactonizing enzyme"/>
    <property type="match status" value="1"/>
</dbReference>
<organism evidence="2 3">
    <name type="scientific">Pseudothauera rhizosphaerae</name>
    <dbReference type="NCBI Taxonomy" id="2565932"/>
    <lineage>
        <taxon>Bacteria</taxon>
        <taxon>Pseudomonadati</taxon>
        <taxon>Pseudomonadota</taxon>
        <taxon>Betaproteobacteria</taxon>
        <taxon>Rhodocyclales</taxon>
        <taxon>Zoogloeaceae</taxon>
        <taxon>Pseudothauera</taxon>
    </lineage>
</organism>
<name>A0A4S4AMJ6_9RHOO</name>
<dbReference type="Proteomes" id="UP000307956">
    <property type="component" value="Unassembled WGS sequence"/>
</dbReference>
<reference evidence="2 3" key="1">
    <citation type="submission" date="2019-04" db="EMBL/GenBank/DDBJ databases">
        <title>Azoarcus rhizosphaerae sp. nov. isolated from rhizosphere of Ficus religiosa.</title>
        <authorList>
            <person name="Lin S.-Y."/>
            <person name="Hameed A."/>
            <person name="Hsu Y.-H."/>
            <person name="Young C.-C."/>
        </authorList>
    </citation>
    <scope>NUCLEOTIDE SEQUENCE [LARGE SCALE GENOMIC DNA]</scope>
    <source>
        <strain evidence="2 3">CC-YHH848</strain>
    </source>
</reference>
<gene>
    <name evidence="2" type="ORF">E6O51_13815</name>
</gene>